<dbReference type="GO" id="GO:0004803">
    <property type="term" value="F:transposase activity"/>
    <property type="evidence" value="ECO:0007669"/>
    <property type="project" value="InterPro"/>
</dbReference>
<dbReference type="InterPro" id="IPR026889">
    <property type="entry name" value="Zn_Tnp"/>
</dbReference>
<dbReference type="Pfam" id="PF04986">
    <property type="entry name" value="Y2_Tnp"/>
    <property type="match status" value="1"/>
</dbReference>
<dbReference type="Proteomes" id="UP000244956">
    <property type="component" value="Unassembled WGS sequence"/>
</dbReference>
<proteinExistence type="predicted"/>
<feature type="domain" description="Transposase IS801/IS1294" evidence="1">
    <location>
        <begin position="137"/>
        <end position="317"/>
    </location>
</feature>
<evidence type="ECO:0000313" key="3">
    <source>
        <dbReference type="EMBL" id="PWD97600.1"/>
    </source>
</evidence>
<gene>
    <name evidence="3" type="ORF">DDZ16_19870</name>
    <name evidence="4" type="ORF">DDZ16_19955</name>
</gene>
<accession>A0A2U2B3G6</accession>
<dbReference type="PANTHER" id="PTHR37023:SF1">
    <property type="entry name" value="ISSOD25 TRANSPOSASE TNPA_ISSOD25"/>
    <property type="match status" value="1"/>
</dbReference>
<reference evidence="3 5" key="1">
    <citation type="submission" date="2018-05" db="EMBL/GenBank/DDBJ databases">
        <title>Marinilabilia rubrum sp. nov., isolated from saltern sediment.</title>
        <authorList>
            <person name="Zhang R."/>
        </authorList>
    </citation>
    <scope>NUCLEOTIDE SEQUENCE [LARGE SCALE GENOMIC DNA]</scope>
    <source>
        <strain evidence="3 5">WTE16</strain>
    </source>
</reference>
<dbReference type="InterPro" id="IPR054832">
    <property type="entry name" value="transpos_IS91"/>
</dbReference>
<protein>
    <submittedName>
        <fullName evidence="3">IS91 family transposase</fullName>
    </submittedName>
</protein>
<organism evidence="3 5">
    <name type="scientific">Marinilabilia rubra</name>
    <dbReference type="NCBI Taxonomy" id="2162893"/>
    <lineage>
        <taxon>Bacteria</taxon>
        <taxon>Pseudomonadati</taxon>
        <taxon>Bacteroidota</taxon>
        <taxon>Bacteroidia</taxon>
        <taxon>Marinilabiliales</taxon>
        <taxon>Marinilabiliaceae</taxon>
        <taxon>Marinilabilia</taxon>
    </lineage>
</organism>
<evidence type="ECO:0000313" key="5">
    <source>
        <dbReference type="Proteomes" id="UP000244956"/>
    </source>
</evidence>
<sequence>MKKQGIAEVISQFRGRMDETGFTSRQKTVMTHLSQCHTPVLGGRLKACDHCGHAHLMWYSCRNSHCPQCTHSKRERWILSRKEDLLPVGYFHMVFTLPHDLNPLCLQHPGEIYNLLFQSVWKTMQAFGQKSLGAQTGMVAVLHTWGQNISLHPHIHCLVPAGGLTPQGKWRRAKAKGKYLYPVKALSKMFRGKFTDGLQKLHERGTIKLDEPIDLSQKHLHPLYRRKWVVYAKKPVRGSEHVVEYLGRYVNRVAIANSRIKKVDEKEVVFSWKDYRTGKQHVTPLNGKTFLRRWLMHVLPAGFVKVRHYGILSCHNKKRALHVARQYFKQPSPESSPKEPWYVIFEQRYGHSPFLCPECKEGLMGVVEVYPPIRDGPQKRKAA</sequence>
<dbReference type="AlphaFoldDB" id="A0A2U2B3G6"/>
<dbReference type="GO" id="GO:0003677">
    <property type="term" value="F:DNA binding"/>
    <property type="evidence" value="ECO:0007669"/>
    <property type="project" value="InterPro"/>
</dbReference>
<dbReference type="Pfam" id="PF14319">
    <property type="entry name" value="Zn_Tnp_IS91"/>
    <property type="match status" value="1"/>
</dbReference>
<dbReference type="EMBL" id="QEWP01000031">
    <property type="protein sequence ID" value="PWD97600.1"/>
    <property type="molecule type" value="Genomic_DNA"/>
</dbReference>
<keyword evidence="5" id="KW-1185">Reference proteome</keyword>
<dbReference type="NCBIfam" id="NF033538">
    <property type="entry name" value="transpos_IS91"/>
    <property type="match status" value="1"/>
</dbReference>
<evidence type="ECO:0000259" key="2">
    <source>
        <dbReference type="Pfam" id="PF14319"/>
    </source>
</evidence>
<dbReference type="PANTHER" id="PTHR37023">
    <property type="entry name" value="TRANSPOSASE"/>
    <property type="match status" value="1"/>
</dbReference>
<dbReference type="GO" id="GO:0006313">
    <property type="term" value="P:DNA transposition"/>
    <property type="evidence" value="ECO:0007669"/>
    <property type="project" value="InterPro"/>
</dbReference>
<evidence type="ECO:0000313" key="4">
    <source>
        <dbReference type="EMBL" id="PWD97617.1"/>
    </source>
</evidence>
<dbReference type="OrthoDB" id="9791273at2"/>
<name>A0A2U2B3G6_9BACT</name>
<dbReference type="EMBL" id="QEWP01000031">
    <property type="protein sequence ID" value="PWD97617.1"/>
    <property type="molecule type" value="Genomic_DNA"/>
</dbReference>
<feature type="domain" description="Transposase zinc-binding" evidence="2">
    <location>
        <begin position="20"/>
        <end position="97"/>
    </location>
</feature>
<comment type="caution">
    <text evidence="3">The sequence shown here is derived from an EMBL/GenBank/DDBJ whole genome shotgun (WGS) entry which is preliminary data.</text>
</comment>
<dbReference type="InterPro" id="IPR007069">
    <property type="entry name" value="Transposase_32"/>
</dbReference>
<evidence type="ECO:0000259" key="1">
    <source>
        <dbReference type="Pfam" id="PF04986"/>
    </source>
</evidence>
<dbReference type="RefSeq" id="WP_109266231.1">
    <property type="nucleotide sequence ID" value="NZ_QEWP01000031.1"/>
</dbReference>